<evidence type="ECO:0000313" key="2">
    <source>
        <dbReference type="EMBL" id="QIR16463.1"/>
    </source>
</evidence>
<evidence type="ECO:0000259" key="1">
    <source>
        <dbReference type="Pfam" id="PF00899"/>
    </source>
</evidence>
<dbReference type="Proteomes" id="UP000502608">
    <property type="component" value="Plasmid pPN3F2_1"/>
</dbReference>
<protein>
    <submittedName>
        <fullName evidence="2">PRTRC system ThiF family protein</fullName>
    </submittedName>
</protein>
<accession>A0A6G9QQT5</accession>
<dbReference type="InterPro" id="IPR045886">
    <property type="entry name" value="ThiF/MoeB/HesA"/>
</dbReference>
<dbReference type="GO" id="GO:0008641">
    <property type="term" value="F:ubiquitin-like modifier activating enzyme activity"/>
    <property type="evidence" value="ECO:0007669"/>
    <property type="project" value="InterPro"/>
</dbReference>
<dbReference type="AlphaFoldDB" id="A0A6G9QQT5"/>
<dbReference type="PANTHER" id="PTHR43267:SF1">
    <property type="entry name" value="TRNA THREONYLCARBAMOYLADENOSINE DEHYDRATASE"/>
    <property type="match status" value="1"/>
</dbReference>
<keyword evidence="2" id="KW-0614">Plasmid</keyword>
<evidence type="ECO:0000313" key="3">
    <source>
        <dbReference type="Proteomes" id="UP000502608"/>
    </source>
</evidence>
<dbReference type="PANTHER" id="PTHR43267">
    <property type="entry name" value="TRNA THREONYLCARBAMOYLADENOSINE DEHYDRATASE"/>
    <property type="match status" value="1"/>
</dbReference>
<keyword evidence="3" id="KW-1185">Reference proteome</keyword>
<gene>
    <name evidence="2" type="ORF">HBH39_18500</name>
</gene>
<dbReference type="EMBL" id="CP050314">
    <property type="protein sequence ID" value="QIR16463.1"/>
    <property type="molecule type" value="Genomic_DNA"/>
</dbReference>
<dbReference type="InterPro" id="IPR000594">
    <property type="entry name" value="ThiF_NAD_FAD-bd"/>
</dbReference>
<dbReference type="RefSeq" id="WP_167680294.1">
    <property type="nucleotide sequence ID" value="NZ_CP050314.1"/>
</dbReference>
<sequence length="265" mass="29496">MDFYLPESLLNKPINIALIGAGGSGSQIATELFQMDSLLRSLSNGVVYLNLTIYDGDKVSLFNVGRQGFYLGDVGNFKAEVLTNRFNMFGQTQWQCRKEYFNPKNVASLANFDFLITAVDKAKFRVDLGEAFEAVKNTKSNLLWIDVGNGRNDGQLVLGHAFSAKNGQLKLPNIYDLYGSMLKNIDESAEDEPSCSTQQALEKQDFGVNRAVSAQATQLIWQLLRYGKISHHGSFIDVLLGTVQPLKIDPNQWAIYGYQTTPMES</sequence>
<proteinExistence type="predicted"/>
<reference evidence="2 3" key="1">
    <citation type="submission" date="2020-03" db="EMBL/GenBank/DDBJ databases">
        <title>Complete genome sequence of Shewanella sp.</title>
        <authorList>
            <person name="Kim Y.-S."/>
            <person name="Kim S.-J."/>
            <person name="Jung H.-K."/>
            <person name="Kim K.-H."/>
        </authorList>
    </citation>
    <scope>NUCLEOTIDE SEQUENCE [LARGE SCALE GENOMIC DNA]</scope>
    <source>
        <strain evidence="2 3">PN3F2</strain>
        <plasmid evidence="2 3">pPN3F2_1</plasmid>
    </source>
</reference>
<geneLocation type="plasmid" evidence="2 3">
    <name>pPN3F2_1</name>
</geneLocation>
<dbReference type="KEGG" id="saes:HBH39_18500"/>
<dbReference type="SUPFAM" id="SSF69572">
    <property type="entry name" value="Activating enzymes of the ubiquitin-like proteins"/>
    <property type="match status" value="1"/>
</dbReference>
<name>A0A6G9QQT5_9GAMM</name>
<feature type="domain" description="THIF-type NAD/FAD binding fold" evidence="1">
    <location>
        <begin position="15"/>
        <end position="229"/>
    </location>
</feature>
<dbReference type="Gene3D" id="3.40.50.720">
    <property type="entry name" value="NAD(P)-binding Rossmann-like Domain"/>
    <property type="match status" value="1"/>
</dbReference>
<dbReference type="Pfam" id="PF00899">
    <property type="entry name" value="ThiF"/>
    <property type="match status" value="1"/>
</dbReference>
<dbReference type="GO" id="GO:0061504">
    <property type="term" value="P:cyclic threonylcarbamoyladenosine biosynthetic process"/>
    <property type="evidence" value="ECO:0007669"/>
    <property type="project" value="TreeGrafter"/>
</dbReference>
<dbReference type="InterPro" id="IPR035985">
    <property type="entry name" value="Ubiquitin-activating_enz"/>
</dbReference>
<dbReference type="InterPro" id="IPR022500">
    <property type="entry name" value="PRTRC_ThiF"/>
</dbReference>
<dbReference type="NCBIfam" id="TIGR03736">
    <property type="entry name" value="PRTRC_ThiF"/>
    <property type="match status" value="1"/>
</dbReference>
<dbReference type="GO" id="GO:0061503">
    <property type="term" value="F:tRNA threonylcarbamoyladenosine dehydratase"/>
    <property type="evidence" value="ECO:0007669"/>
    <property type="project" value="TreeGrafter"/>
</dbReference>
<organism evidence="2 3">
    <name type="scientific">Shewanella aestuarii</name>
    <dbReference type="NCBI Taxonomy" id="1028752"/>
    <lineage>
        <taxon>Bacteria</taxon>
        <taxon>Pseudomonadati</taxon>
        <taxon>Pseudomonadota</taxon>
        <taxon>Gammaproteobacteria</taxon>
        <taxon>Alteromonadales</taxon>
        <taxon>Shewanellaceae</taxon>
        <taxon>Shewanella</taxon>
    </lineage>
</organism>